<sequence>MQARLKVFKSGNSLALRLPKSLNLDNVKEFILKSFDNNEVVLTPVKDDEWSGLFKTLNELKDAGVKFERAEQSLPQERNFGFK</sequence>
<evidence type="ECO:0000313" key="1">
    <source>
        <dbReference type="EMBL" id="OUT16812.1"/>
    </source>
</evidence>
<dbReference type="EMBL" id="NDYR01000018">
    <property type="protein sequence ID" value="OUT16812.1"/>
    <property type="molecule type" value="Genomic_DNA"/>
</dbReference>
<dbReference type="InterPro" id="IPR037914">
    <property type="entry name" value="SpoVT-AbrB_sf"/>
</dbReference>
<evidence type="ECO:0000313" key="2">
    <source>
        <dbReference type="Proteomes" id="UP000196534"/>
    </source>
</evidence>
<comment type="caution">
    <text evidence="1">The sequence shown here is derived from an EMBL/GenBank/DDBJ whole genome shotgun (WGS) entry which is preliminary data.</text>
</comment>
<dbReference type="AlphaFoldDB" id="A0A1Y5NG59"/>
<protein>
    <submittedName>
        <fullName evidence="1">Uncharacterized protein</fullName>
    </submittedName>
</protein>
<organism evidence="1 2">
    <name type="scientific">Campylobacter concisus</name>
    <dbReference type="NCBI Taxonomy" id="199"/>
    <lineage>
        <taxon>Bacteria</taxon>
        <taxon>Pseudomonadati</taxon>
        <taxon>Campylobacterota</taxon>
        <taxon>Epsilonproteobacteria</taxon>
        <taxon>Campylobacterales</taxon>
        <taxon>Campylobacteraceae</taxon>
        <taxon>Campylobacter</taxon>
    </lineage>
</organism>
<reference evidence="1 2" key="1">
    <citation type="submission" date="2017-04" db="EMBL/GenBank/DDBJ databases">
        <title>Complete genome of Campylobacter concisus ATCC 33237T and draft genomes for an additional eight well characterized C. concisus strains.</title>
        <authorList>
            <person name="Cornelius A.J."/>
            <person name="Miller W.G."/>
            <person name="Lastovica A.J."/>
            <person name="On S.L."/>
            <person name="French N.P."/>
            <person name="Vandenberg O."/>
            <person name="Biggs P.J."/>
        </authorList>
    </citation>
    <scope>NUCLEOTIDE SEQUENCE [LARGE SCALE GENOMIC DNA]</scope>
    <source>
        <strain evidence="1 2">Lasto205.94</strain>
    </source>
</reference>
<accession>A0A1Y5NG59</accession>
<dbReference type="Gene3D" id="2.10.260.10">
    <property type="match status" value="1"/>
</dbReference>
<name>A0A1Y5NG59_9BACT</name>
<gene>
    <name evidence="1" type="ORF">B9N61_08055</name>
</gene>
<dbReference type="RefSeq" id="WP_087586665.1">
    <property type="nucleotide sequence ID" value="NZ_CABMKP010000018.1"/>
</dbReference>
<dbReference type="SUPFAM" id="SSF89447">
    <property type="entry name" value="AbrB/MazE/MraZ-like"/>
    <property type="match status" value="1"/>
</dbReference>
<proteinExistence type="predicted"/>
<dbReference type="Proteomes" id="UP000196534">
    <property type="component" value="Unassembled WGS sequence"/>
</dbReference>